<evidence type="ECO:0000313" key="8">
    <source>
        <dbReference type="EMBL" id="KAF6201611.1"/>
    </source>
</evidence>
<evidence type="ECO:0000256" key="6">
    <source>
        <dbReference type="SAM" id="MobiDB-lite"/>
    </source>
</evidence>
<evidence type="ECO:0000256" key="5">
    <source>
        <dbReference type="ARBA" id="ARBA00025466"/>
    </source>
</evidence>
<comment type="function">
    <text evidence="5">Involved in transvection phenomena (= synapsis-dependent gene expression), where the synaptic pairing of chromosomes carrying genes with which zeste interacts influences the expression of these genes. Zeste binds to DNA and stimulates transcription from a nearby promoter.</text>
</comment>
<evidence type="ECO:0000256" key="1">
    <source>
        <dbReference type="ARBA" id="ARBA00011764"/>
    </source>
</evidence>
<evidence type="ECO:0000313" key="9">
    <source>
        <dbReference type="Proteomes" id="UP000466442"/>
    </source>
</evidence>
<feature type="region of interest" description="Disordered" evidence="6">
    <location>
        <begin position="350"/>
        <end position="386"/>
    </location>
</feature>
<comment type="caution">
    <text evidence="8">The sequence shown here is derived from an EMBL/GenBank/DDBJ whole genome shotgun (WGS) entry which is preliminary data.</text>
</comment>
<dbReference type="AlphaFoldDB" id="A0A8S9WZT6"/>
<comment type="subunit">
    <text evidence="1">Self-associates forming complexes of several hundred monomers.</text>
</comment>
<organism evidence="8 9">
    <name type="scientific">Apolygus lucorum</name>
    <name type="common">Small green plant bug</name>
    <name type="synonym">Lygocoris lucorum</name>
    <dbReference type="NCBI Taxonomy" id="248454"/>
    <lineage>
        <taxon>Eukaryota</taxon>
        <taxon>Metazoa</taxon>
        <taxon>Ecdysozoa</taxon>
        <taxon>Arthropoda</taxon>
        <taxon>Hexapoda</taxon>
        <taxon>Insecta</taxon>
        <taxon>Pterygota</taxon>
        <taxon>Neoptera</taxon>
        <taxon>Paraneoptera</taxon>
        <taxon>Hemiptera</taxon>
        <taxon>Heteroptera</taxon>
        <taxon>Panheteroptera</taxon>
        <taxon>Cimicomorpha</taxon>
        <taxon>Miridae</taxon>
        <taxon>Mirini</taxon>
        <taxon>Apolygus</taxon>
    </lineage>
</organism>
<feature type="region of interest" description="Disordered" evidence="6">
    <location>
        <begin position="126"/>
        <end position="214"/>
    </location>
</feature>
<dbReference type="EMBL" id="WIXP02000012">
    <property type="protein sequence ID" value="KAF6201611.1"/>
    <property type="molecule type" value="Genomic_DNA"/>
</dbReference>
<dbReference type="OrthoDB" id="123207at2759"/>
<dbReference type="PANTHER" id="PTHR47272:SF1">
    <property type="entry name" value="PIGGYBAC TRANSPOSABLE ELEMENT-DERIVED PROTEIN 3-LIKE"/>
    <property type="match status" value="1"/>
</dbReference>
<accession>A0A8S9WZT6</accession>
<dbReference type="PANTHER" id="PTHR47272">
    <property type="entry name" value="DDE_TNP_1_7 DOMAIN-CONTAINING PROTEIN"/>
    <property type="match status" value="1"/>
</dbReference>
<evidence type="ECO:0000256" key="2">
    <source>
        <dbReference type="ARBA" id="ARBA00016807"/>
    </source>
</evidence>
<keyword evidence="9" id="KW-1185">Reference proteome</keyword>
<protein>
    <recommendedName>
        <fullName evidence="2">Regulatory protein zeste</fullName>
    </recommendedName>
</protein>
<reference evidence="8" key="1">
    <citation type="journal article" date="2021" name="Mol. Ecol. Resour.">
        <title>Apolygus lucorum genome provides insights into omnivorousness and mesophyll feeding.</title>
        <authorList>
            <person name="Liu Y."/>
            <person name="Liu H."/>
            <person name="Wang H."/>
            <person name="Huang T."/>
            <person name="Liu B."/>
            <person name="Yang B."/>
            <person name="Yin L."/>
            <person name="Li B."/>
            <person name="Zhang Y."/>
            <person name="Zhang S."/>
            <person name="Jiang F."/>
            <person name="Zhang X."/>
            <person name="Ren Y."/>
            <person name="Wang B."/>
            <person name="Wang S."/>
            <person name="Lu Y."/>
            <person name="Wu K."/>
            <person name="Fan W."/>
            <person name="Wang G."/>
        </authorList>
    </citation>
    <scope>NUCLEOTIDE SEQUENCE</scope>
    <source>
        <strain evidence="8">12Hb</strain>
    </source>
</reference>
<feature type="compositionally biased region" description="Polar residues" evidence="6">
    <location>
        <begin position="139"/>
        <end position="153"/>
    </location>
</feature>
<dbReference type="Pfam" id="PF13873">
    <property type="entry name" value="Myb_DNA-bind_5"/>
    <property type="match status" value="1"/>
</dbReference>
<gene>
    <name evidence="8" type="ORF">GE061_004003</name>
</gene>
<feature type="domain" description="Myb/SANT-like DNA-binding" evidence="7">
    <location>
        <begin position="7"/>
        <end position="55"/>
    </location>
</feature>
<evidence type="ECO:0000259" key="7">
    <source>
        <dbReference type="Pfam" id="PF13873"/>
    </source>
</evidence>
<feature type="compositionally biased region" description="Polar residues" evidence="6">
    <location>
        <begin position="202"/>
        <end position="211"/>
    </location>
</feature>
<feature type="compositionally biased region" description="Polar residues" evidence="6">
    <location>
        <begin position="372"/>
        <end position="381"/>
    </location>
</feature>
<evidence type="ECO:0000256" key="3">
    <source>
        <dbReference type="ARBA" id="ARBA00023015"/>
    </source>
</evidence>
<name>A0A8S9WZT6_APOLU</name>
<dbReference type="Proteomes" id="UP000466442">
    <property type="component" value="Linkage Group LG12"/>
</dbReference>
<sequence length="458" mass="51721">MNKRTVFGEEEKILLKSLVLKNSRIVESKCSDAESVVKKKECWDKITEEFNSCGRFPVNNLPGEDWLLELKNVTEHMGCVDLSDMLIALYRTPLRSHRWYLALFAQLLDICVDNAWLMYRRMNSQGRSETNEEQGVGDTGSNQKGKKNNNTSMLPLKEFRADIAEGQTKKGTARSLFNKKTNRSSTSSPSVSVNDPNDDWESPQNHLSSYANKDPPLDEFVQQVFDTYQEEVDANATIPTDTLTTPEPCNAPQITLAGIVNCIRYAARGDMRMTRTANAQAAVVGVLTLARWIPQYQRIAQERDQLLEHQEKWRLEKAAAQKRIKELEGAVKPETGEQIAVVEVAAPPQVTNEQSSDYESPIRARRSRRNEIPSSASSSIDGITRLRPRTPSPQLAMYRVATGTTPAAMAMAAAFWPSCHDKRSEYFERQARQDFLDESTILQCSLIHWSPVSLVFRT</sequence>
<dbReference type="InterPro" id="IPR028002">
    <property type="entry name" value="Myb_DNA-bind_5"/>
</dbReference>
<keyword evidence="3" id="KW-0805">Transcription regulation</keyword>
<keyword evidence="4" id="KW-0804">Transcription</keyword>
<proteinExistence type="predicted"/>
<evidence type="ECO:0000256" key="4">
    <source>
        <dbReference type="ARBA" id="ARBA00023163"/>
    </source>
</evidence>
<feature type="compositionally biased region" description="Low complexity" evidence="6">
    <location>
        <begin position="183"/>
        <end position="195"/>
    </location>
</feature>